<feature type="domain" description="MacB-like periplasmic core" evidence="9">
    <location>
        <begin position="19"/>
        <end position="221"/>
    </location>
</feature>
<proteinExistence type="inferred from homology"/>
<feature type="transmembrane region" description="Helical" evidence="7">
    <location>
        <begin position="253"/>
        <end position="276"/>
    </location>
</feature>
<dbReference type="GO" id="GO:0098797">
    <property type="term" value="C:plasma membrane protein complex"/>
    <property type="evidence" value="ECO:0007669"/>
    <property type="project" value="TreeGrafter"/>
</dbReference>
<evidence type="ECO:0000313" key="11">
    <source>
        <dbReference type="Proteomes" id="UP000679179"/>
    </source>
</evidence>
<dbReference type="Proteomes" id="UP000679179">
    <property type="component" value="Unassembled WGS sequence"/>
</dbReference>
<dbReference type="PANTHER" id="PTHR30489">
    <property type="entry name" value="LIPOPROTEIN-RELEASING SYSTEM TRANSMEMBRANE PROTEIN LOLE"/>
    <property type="match status" value="1"/>
</dbReference>
<keyword evidence="4 7" id="KW-0812">Transmembrane</keyword>
<dbReference type="Pfam" id="PF12704">
    <property type="entry name" value="MacB_PCD"/>
    <property type="match status" value="1"/>
</dbReference>
<organism evidence="10 11">
    <name type="scientific">Clostridium polyendosporum</name>
    <dbReference type="NCBI Taxonomy" id="69208"/>
    <lineage>
        <taxon>Bacteria</taxon>
        <taxon>Bacillati</taxon>
        <taxon>Bacillota</taxon>
        <taxon>Clostridia</taxon>
        <taxon>Eubacteriales</taxon>
        <taxon>Clostridiaceae</taxon>
        <taxon>Clostridium</taxon>
    </lineage>
</organism>
<feature type="domain" description="ABC3 transporter permease C-terminal" evidence="8">
    <location>
        <begin position="254"/>
        <end position="374"/>
    </location>
</feature>
<dbReference type="EMBL" id="BOPZ01000012">
    <property type="protein sequence ID" value="GIM28988.1"/>
    <property type="molecule type" value="Genomic_DNA"/>
</dbReference>
<evidence type="ECO:0000256" key="7">
    <source>
        <dbReference type="SAM" id="Phobius"/>
    </source>
</evidence>
<evidence type="ECO:0000259" key="9">
    <source>
        <dbReference type="Pfam" id="PF12704"/>
    </source>
</evidence>
<dbReference type="InterPro" id="IPR003838">
    <property type="entry name" value="ABC3_permease_C"/>
</dbReference>
<keyword evidence="5 7" id="KW-1133">Transmembrane helix</keyword>
<dbReference type="InterPro" id="IPR051447">
    <property type="entry name" value="Lipoprotein-release_system"/>
</dbReference>
<evidence type="ECO:0000256" key="6">
    <source>
        <dbReference type="ARBA" id="ARBA00023136"/>
    </source>
</evidence>
<accession>A0A919S1Q3</accession>
<dbReference type="PANTHER" id="PTHR30489:SF0">
    <property type="entry name" value="LIPOPROTEIN-RELEASING SYSTEM TRANSMEMBRANE PROTEIN LOLE"/>
    <property type="match status" value="1"/>
</dbReference>
<comment type="caution">
    <text evidence="10">The sequence shown here is derived from an EMBL/GenBank/DDBJ whole genome shotgun (WGS) entry which is preliminary data.</text>
</comment>
<feature type="transmembrane region" description="Helical" evidence="7">
    <location>
        <begin position="342"/>
        <end position="367"/>
    </location>
</feature>
<dbReference type="RefSeq" id="WP_212903706.1">
    <property type="nucleotide sequence ID" value="NZ_BOPZ01000012.1"/>
</dbReference>
<evidence type="ECO:0000313" key="10">
    <source>
        <dbReference type="EMBL" id="GIM28988.1"/>
    </source>
</evidence>
<keyword evidence="11" id="KW-1185">Reference proteome</keyword>
<protein>
    <submittedName>
        <fullName evidence="10">Permease</fullName>
    </submittedName>
</protein>
<gene>
    <name evidence="10" type="ORF">CPJCM30710_16540</name>
</gene>
<evidence type="ECO:0000256" key="2">
    <source>
        <dbReference type="ARBA" id="ARBA00005236"/>
    </source>
</evidence>
<dbReference type="GO" id="GO:0044874">
    <property type="term" value="P:lipoprotein localization to outer membrane"/>
    <property type="evidence" value="ECO:0007669"/>
    <property type="project" value="TreeGrafter"/>
</dbReference>
<evidence type="ECO:0000256" key="4">
    <source>
        <dbReference type="ARBA" id="ARBA00022692"/>
    </source>
</evidence>
<keyword evidence="6 7" id="KW-0472">Membrane</keyword>
<keyword evidence="3" id="KW-1003">Cell membrane</keyword>
<reference evidence="10" key="1">
    <citation type="submission" date="2021-03" db="EMBL/GenBank/DDBJ databases">
        <title>Taxonomic study of Clostridium polyendosporum from meadow-gley soil under rice.</title>
        <authorList>
            <person name="Kobayashi H."/>
            <person name="Tanizawa Y."/>
            <person name="Yagura M."/>
        </authorList>
    </citation>
    <scope>NUCLEOTIDE SEQUENCE</scope>
    <source>
        <strain evidence="10">JCM 30710</strain>
    </source>
</reference>
<feature type="transmembrane region" description="Helical" evidence="7">
    <location>
        <begin position="297"/>
        <end position="322"/>
    </location>
</feature>
<dbReference type="AlphaFoldDB" id="A0A919S1Q3"/>
<sequence length="381" mass="42005">MITSLKIAWRFLITNKIQTLIIILGIAVGVSVQVFIGLLSKGLENSLLNKVAGNSAHIVIYGAIEDYQQKKETIKKLDSQIVSVAPNSEYNAFVRLNNTTEPVRIQGFIPQDLDSLYNIKSKIYKGRTIENTGEVLMGIDLKEKLGLQIGDKIDIVTINNRKTQLTIVGFYDLGSVKVNRLWLITNLQTSQDLIGFGDRVNSIEISIKDPYNADYIAKKIENGLSDSKLKVENWKTQNKLLLSAIVGQKICSIIIQFFVLLSAVLSIISILGISVVQKYKQIGILKSMGMKDGSSALIFILKAFILGMFGTGLGILLTLIYIKAFNIHIISSEGTPLINIVIDYNFIIISSVIDIIASTLAAILPAIKTFKLTPMEVIKNG</sequence>
<evidence type="ECO:0000256" key="1">
    <source>
        <dbReference type="ARBA" id="ARBA00004651"/>
    </source>
</evidence>
<feature type="transmembrane region" description="Helical" evidence="7">
    <location>
        <begin position="20"/>
        <end position="39"/>
    </location>
</feature>
<evidence type="ECO:0000256" key="3">
    <source>
        <dbReference type="ARBA" id="ARBA00022475"/>
    </source>
</evidence>
<dbReference type="Pfam" id="PF02687">
    <property type="entry name" value="FtsX"/>
    <property type="match status" value="1"/>
</dbReference>
<comment type="subcellular location">
    <subcellularLocation>
        <location evidence="1">Cell membrane</location>
        <topology evidence="1">Multi-pass membrane protein</topology>
    </subcellularLocation>
</comment>
<dbReference type="InterPro" id="IPR025857">
    <property type="entry name" value="MacB_PCD"/>
</dbReference>
<comment type="similarity">
    <text evidence="2">Belongs to the ABC-4 integral membrane protein family. LolC/E subfamily.</text>
</comment>
<evidence type="ECO:0000256" key="5">
    <source>
        <dbReference type="ARBA" id="ARBA00022989"/>
    </source>
</evidence>
<evidence type="ECO:0000259" key="8">
    <source>
        <dbReference type="Pfam" id="PF02687"/>
    </source>
</evidence>
<name>A0A919S1Q3_9CLOT</name>